<comment type="caution">
    <text evidence="2">The sequence shown here is derived from an EMBL/GenBank/DDBJ whole genome shotgun (WGS) entry which is preliminary data.</text>
</comment>
<evidence type="ECO:0000313" key="2">
    <source>
        <dbReference type="EMBL" id="MCL1123484.1"/>
    </source>
</evidence>
<keyword evidence="3" id="KW-1185">Reference proteome</keyword>
<organism evidence="2 3">
    <name type="scientific">Shewanella surugensis</name>
    <dbReference type="NCBI Taxonomy" id="212020"/>
    <lineage>
        <taxon>Bacteria</taxon>
        <taxon>Pseudomonadati</taxon>
        <taxon>Pseudomonadota</taxon>
        <taxon>Gammaproteobacteria</taxon>
        <taxon>Alteromonadales</taxon>
        <taxon>Shewanellaceae</taxon>
        <taxon>Shewanella</taxon>
    </lineage>
</organism>
<gene>
    <name evidence="2" type="ORF">L2764_03045</name>
</gene>
<sequence>MSRKMISDKQWRRIHSLLPGKATDCGVTAKDNRLFLEAVLWIVRCGAPWRDLPSEFGHWNS</sequence>
<dbReference type="EMBL" id="JAKIKS010000006">
    <property type="protein sequence ID" value="MCL1123484.1"/>
    <property type="molecule type" value="Genomic_DNA"/>
</dbReference>
<dbReference type="RefSeq" id="WP_248938770.1">
    <property type="nucleotide sequence ID" value="NZ_JAKIKS010000006.1"/>
</dbReference>
<dbReference type="PANTHER" id="PTHR46637:SF1">
    <property type="entry name" value="BLL5188 PROTEIN"/>
    <property type="match status" value="1"/>
</dbReference>
<dbReference type="InterPro" id="IPR052909">
    <property type="entry name" value="Transposase_6_like"/>
</dbReference>
<dbReference type="Pfam" id="PF13340">
    <property type="entry name" value="DUF4096"/>
    <property type="match status" value="1"/>
</dbReference>
<dbReference type="Proteomes" id="UP001203423">
    <property type="component" value="Unassembled WGS sequence"/>
</dbReference>
<dbReference type="PANTHER" id="PTHR46637">
    <property type="entry name" value="TIS1421-TRANSPOSASE PROTEIN A"/>
    <property type="match status" value="1"/>
</dbReference>
<name>A0ABT0L714_9GAMM</name>
<feature type="non-terminal residue" evidence="2">
    <location>
        <position position="61"/>
    </location>
</feature>
<reference evidence="2 3" key="1">
    <citation type="submission" date="2022-01" db="EMBL/GenBank/DDBJ databases">
        <title>Whole genome-based taxonomy of the Shewanellaceae.</title>
        <authorList>
            <person name="Martin-Rodriguez A.J."/>
        </authorList>
    </citation>
    <scope>NUCLEOTIDE SEQUENCE [LARGE SCALE GENOMIC DNA]</scope>
    <source>
        <strain evidence="2 3">DSM 17177</strain>
    </source>
</reference>
<dbReference type="InterPro" id="IPR025161">
    <property type="entry name" value="IS402-like_dom"/>
</dbReference>
<evidence type="ECO:0000259" key="1">
    <source>
        <dbReference type="Pfam" id="PF13340"/>
    </source>
</evidence>
<proteinExistence type="predicted"/>
<evidence type="ECO:0000313" key="3">
    <source>
        <dbReference type="Proteomes" id="UP001203423"/>
    </source>
</evidence>
<feature type="domain" description="Insertion element IS402-like" evidence="1">
    <location>
        <begin position="6"/>
        <end position="60"/>
    </location>
</feature>
<accession>A0ABT0L714</accession>
<protein>
    <submittedName>
        <fullName evidence="2">Transposase</fullName>
    </submittedName>
</protein>